<reference key="1">
    <citation type="submission" date="2010-11" db="EMBL/GenBank/DDBJ databases">
        <title>The complete genome of Paludibacter propionicigenes DSM 17365.</title>
        <authorList>
            <consortium name="US DOE Joint Genome Institute (JGI-PGF)"/>
            <person name="Lucas S."/>
            <person name="Copeland A."/>
            <person name="Lapidus A."/>
            <person name="Bruce D."/>
            <person name="Goodwin L."/>
            <person name="Pitluck S."/>
            <person name="Kyrpides N."/>
            <person name="Mavromatis K."/>
            <person name="Ivanova N."/>
            <person name="Munk A.C."/>
            <person name="Brettin T."/>
            <person name="Detter J.C."/>
            <person name="Han C."/>
            <person name="Tapia R."/>
            <person name="Land M."/>
            <person name="Hauser L."/>
            <person name="Markowitz V."/>
            <person name="Cheng J.-F."/>
            <person name="Hugenholtz P."/>
            <person name="Woyke T."/>
            <person name="Wu D."/>
            <person name="Gronow S."/>
            <person name="Wellnitz S."/>
            <person name="Brambilla E."/>
            <person name="Klenk H.-P."/>
            <person name="Eisen J.A."/>
        </authorList>
    </citation>
    <scope>NUCLEOTIDE SEQUENCE</scope>
    <source>
        <strain>WB4</strain>
    </source>
</reference>
<dbReference type="InterPro" id="IPR008313">
    <property type="entry name" value="GH125"/>
</dbReference>
<proteinExistence type="predicted"/>
<protein>
    <submittedName>
        <fullName evidence="2">Uncharacterized conserved protein UCP028846</fullName>
    </submittedName>
</protein>
<dbReference type="PANTHER" id="PTHR31047:SF0">
    <property type="entry name" value="MEIOTICALLY UP-REGULATED GENE 157 PROTEIN"/>
    <property type="match status" value="1"/>
</dbReference>
<organism evidence="2 3">
    <name type="scientific">Paludibacter propionicigenes (strain DSM 17365 / JCM 13257 / WB4)</name>
    <dbReference type="NCBI Taxonomy" id="694427"/>
    <lineage>
        <taxon>Bacteria</taxon>
        <taxon>Pseudomonadati</taxon>
        <taxon>Bacteroidota</taxon>
        <taxon>Bacteroidia</taxon>
        <taxon>Bacteroidales</taxon>
        <taxon>Paludibacteraceae</taxon>
        <taxon>Paludibacter</taxon>
    </lineage>
</organism>
<dbReference type="InterPro" id="IPR008928">
    <property type="entry name" value="6-hairpin_glycosidase_sf"/>
</dbReference>
<dbReference type="SMART" id="SM01149">
    <property type="entry name" value="DUF1237"/>
    <property type="match status" value="1"/>
</dbReference>
<dbReference type="AlphaFoldDB" id="E4T2J2"/>
<feature type="signal peptide" evidence="1">
    <location>
        <begin position="1"/>
        <end position="23"/>
    </location>
</feature>
<evidence type="ECO:0000256" key="1">
    <source>
        <dbReference type="SAM" id="SignalP"/>
    </source>
</evidence>
<keyword evidence="3" id="KW-1185">Reference proteome</keyword>
<dbReference type="PANTHER" id="PTHR31047">
    <property type="entry name" value="MEIOTICALLY UP-REGULATED GENE 157 PROTEIN"/>
    <property type="match status" value="1"/>
</dbReference>
<accession>E4T2J2</accession>
<dbReference type="EMBL" id="CP002345">
    <property type="protein sequence ID" value="ADQ78936.1"/>
    <property type="molecule type" value="Genomic_DNA"/>
</dbReference>
<dbReference type="STRING" id="694427.Palpr_0782"/>
<dbReference type="KEGG" id="ppn:Palpr_0782"/>
<gene>
    <name evidence="2" type="ordered locus">Palpr_0782</name>
</gene>
<dbReference type="RefSeq" id="WP_013444305.1">
    <property type="nucleotide sequence ID" value="NC_014734.1"/>
</dbReference>
<evidence type="ECO:0000313" key="3">
    <source>
        <dbReference type="Proteomes" id="UP000008718"/>
    </source>
</evidence>
<dbReference type="InterPro" id="IPR012341">
    <property type="entry name" value="6hp_glycosidase-like_sf"/>
</dbReference>
<dbReference type="eggNOG" id="COG3538">
    <property type="taxonomic scope" value="Bacteria"/>
</dbReference>
<evidence type="ECO:0000313" key="2">
    <source>
        <dbReference type="EMBL" id="ADQ78936.1"/>
    </source>
</evidence>
<dbReference type="PIRSF" id="PIRSF028846">
    <property type="entry name" value="UCP028846"/>
    <property type="match status" value="1"/>
</dbReference>
<dbReference type="OrthoDB" id="181472at2"/>
<keyword evidence="1" id="KW-0732">Signal</keyword>
<feature type="chain" id="PRO_5003189050" evidence="1">
    <location>
        <begin position="24"/>
        <end position="474"/>
    </location>
</feature>
<name>E4T2J2_PALPW</name>
<dbReference type="Proteomes" id="UP000008718">
    <property type="component" value="Chromosome"/>
</dbReference>
<dbReference type="HOGENOM" id="CLU_023537_0_1_10"/>
<reference evidence="2 3" key="2">
    <citation type="journal article" date="2011" name="Stand. Genomic Sci.">
        <title>Complete genome sequence of Paludibacter propionicigenes type strain (WB4).</title>
        <authorList>
            <person name="Gronow S."/>
            <person name="Munk C."/>
            <person name="Lapidus A."/>
            <person name="Nolan M."/>
            <person name="Lucas S."/>
            <person name="Hammon N."/>
            <person name="Deshpande S."/>
            <person name="Cheng J.F."/>
            <person name="Tapia R."/>
            <person name="Han C."/>
            <person name="Goodwin L."/>
            <person name="Pitluck S."/>
            <person name="Liolios K."/>
            <person name="Ivanova N."/>
            <person name="Mavromatis K."/>
            <person name="Mikhailova N."/>
            <person name="Pati A."/>
            <person name="Chen A."/>
            <person name="Palaniappan K."/>
            <person name="Land M."/>
            <person name="Hauser L."/>
            <person name="Chang Y.J."/>
            <person name="Jeffries C.D."/>
            <person name="Brambilla E."/>
            <person name="Rohde M."/>
            <person name="Goker M."/>
            <person name="Detter J.C."/>
            <person name="Woyke T."/>
            <person name="Bristow J."/>
            <person name="Eisen J.A."/>
            <person name="Markowitz V."/>
            <person name="Hugenholtz P."/>
            <person name="Kyrpides N.C."/>
            <person name="Klenk H.P."/>
        </authorList>
    </citation>
    <scope>NUCLEOTIDE SEQUENCE [LARGE SCALE GENOMIC DNA]</scope>
    <source>
        <strain evidence="3">DSM 17365 / JCM 13257 / WB4</strain>
    </source>
</reference>
<dbReference type="SUPFAM" id="SSF48208">
    <property type="entry name" value="Six-hairpin glycosidases"/>
    <property type="match status" value="1"/>
</dbReference>
<dbReference type="Pfam" id="PF06824">
    <property type="entry name" value="Glyco_hydro_125"/>
    <property type="match status" value="1"/>
</dbReference>
<dbReference type="Gene3D" id="1.50.10.10">
    <property type="match status" value="1"/>
</dbReference>
<sequence>MNHRINRLLVSILFALTVISPFASLVTAQNFPKVRVDADKRNFVSPAIERKITQIQSVIKDPELAWMFGNCFPNTLDRTVTFTQKNGKPNTFVITGDIYAMWLRDCSAQVWPYMPYMKEDPSLQQLIAGVINRQAESVLIDPYANAFNMNKEGGMWMSDNTQMRPELHERKWEVDGLCYVIRLGYRYWKLTGDTSSFDSRWLDAMKLIVKTFKEQQRKTNQGPYSFMRRTERAIDTQFGNGFGNPVRPTGMICSAFRPSDDATIYGYLVPSNCFAVVSLRQLSEMVKSIKQDKAFANECTALAAEVDAAIKKYAIVNHPKYGKIYAFEVDGYGNYLMMDDANVPSLLSLPYLGYTSINDPVYKNTRKFVWSNDNPYFYKGKAGEGIGGPHVGVDMIWPMSIIMKALTSNNPEEIAACLKTLKQTHAGTGFMHETFHKNDPANFTRSWFAWANTLFGELLIKTEKEHPEILKREY</sequence>
<dbReference type="GO" id="GO:0005975">
    <property type="term" value="P:carbohydrate metabolic process"/>
    <property type="evidence" value="ECO:0007669"/>
    <property type="project" value="InterPro"/>
</dbReference>